<dbReference type="Pfam" id="PF01584">
    <property type="entry name" value="CheW"/>
    <property type="match status" value="1"/>
</dbReference>
<accession>A0A7G5BWT0</accession>
<dbReference type="PROSITE" id="PS50851">
    <property type="entry name" value="CHEW"/>
    <property type="match status" value="1"/>
</dbReference>
<dbReference type="Gene3D" id="2.30.30.40">
    <property type="entry name" value="SH3 Domains"/>
    <property type="match status" value="1"/>
</dbReference>
<dbReference type="Gene3D" id="2.40.50.180">
    <property type="entry name" value="CheA-289, Domain 4"/>
    <property type="match status" value="1"/>
</dbReference>
<sequence length="140" mass="15290">MNNYIVIGLNEEKYALSIAEIQEIIKVQPITDVPCDKLYVKGVINLRGRIVPVIGLSVRFGIPEAPQTSSSRIVIVRTDEDDIGIWVDGVEKVAAFEEIVPPAEHASAVNRNYLSGIGRLGDRLVSVLNLQAVLGIRGEL</sequence>
<dbReference type="SUPFAM" id="SSF50341">
    <property type="entry name" value="CheW-like"/>
    <property type="match status" value="1"/>
</dbReference>
<dbReference type="Proteomes" id="UP000515679">
    <property type="component" value="Chromosome"/>
</dbReference>
<dbReference type="InterPro" id="IPR002545">
    <property type="entry name" value="CheW-lke_dom"/>
</dbReference>
<dbReference type="PANTHER" id="PTHR22617:SF23">
    <property type="entry name" value="CHEMOTAXIS PROTEIN CHEW"/>
    <property type="match status" value="1"/>
</dbReference>
<dbReference type="SMART" id="SM00260">
    <property type="entry name" value="CheW"/>
    <property type="match status" value="1"/>
</dbReference>
<dbReference type="InterPro" id="IPR039315">
    <property type="entry name" value="CheW"/>
</dbReference>
<dbReference type="KEGG" id="cchl:FPL14_09580"/>
<reference evidence="2 3" key="1">
    <citation type="submission" date="2019-07" db="EMBL/GenBank/DDBJ databases">
        <authorList>
            <person name="Kim J.K."/>
            <person name="Cheong H.-M."/>
            <person name="Choi Y."/>
            <person name="Hwang K.J."/>
            <person name="Lee S."/>
            <person name="Choi C."/>
        </authorList>
    </citation>
    <scope>NUCLEOTIDE SEQUENCE [LARGE SCALE GENOMIC DNA]</scope>
    <source>
        <strain evidence="2 3">KS 22</strain>
    </source>
</reference>
<dbReference type="GO" id="GO:0007165">
    <property type="term" value="P:signal transduction"/>
    <property type="evidence" value="ECO:0007669"/>
    <property type="project" value="InterPro"/>
</dbReference>
<dbReference type="EMBL" id="CP041969">
    <property type="protein sequence ID" value="QMV41414.1"/>
    <property type="molecule type" value="Genomic_DNA"/>
</dbReference>
<dbReference type="GO" id="GO:0006935">
    <property type="term" value="P:chemotaxis"/>
    <property type="evidence" value="ECO:0007669"/>
    <property type="project" value="InterPro"/>
</dbReference>
<keyword evidence="3" id="KW-1185">Reference proteome</keyword>
<proteinExistence type="predicted"/>
<dbReference type="RefSeq" id="WP_182302772.1">
    <property type="nucleotide sequence ID" value="NZ_CP041969.1"/>
</dbReference>
<dbReference type="InterPro" id="IPR036061">
    <property type="entry name" value="CheW-like_dom_sf"/>
</dbReference>
<evidence type="ECO:0000313" key="3">
    <source>
        <dbReference type="Proteomes" id="UP000515679"/>
    </source>
</evidence>
<organism evidence="2 3">
    <name type="scientific">Cohnella cholangitidis</name>
    <dbReference type="NCBI Taxonomy" id="2598458"/>
    <lineage>
        <taxon>Bacteria</taxon>
        <taxon>Bacillati</taxon>
        <taxon>Bacillota</taxon>
        <taxon>Bacilli</taxon>
        <taxon>Bacillales</taxon>
        <taxon>Paenibacillaceae</taxon>
        <taxon>Cohnella</taxon>
    </lineage>
</organism>
<feature type="domain" description="CheW-like" evidence="1">
    <location>
        <begin position="1"/>
        <end position="139"/>
    </location>
</feature>
<gene>
    <name evidence="2" type="ORF">FPL14_09580</name>
</gene>
<name>A0A7G5BWT0_9BACL</name>
<evidence type="ECO:0000313" key="2">
    <source>
        <dbReference type="EMBL" id="QMV41414.1"/>
    </source>
</evidence>
<protein>
    <submittedName>
        <fullName evidence="2">Chemotaxis protein CheW</fullName>
    </submittedName>
</protein>
<evidence type="ECO:0000259" key="1">
    <source>
        <dbReference type="PROSITE" id="PS50851"/>
    </source>
</evidence>
<dbReference type="AlphaFoldDB" id="A0A7G5BWT0"/>
<dbReference type="PANTHER" id="PTHR22617">
    <property type="entry name" value="CHEMOTAXIS SENSOR HISTIDINE KINASE-RELATED"/>
    <property type="match status" value="1"/>
</dbReference>
<dbReference type="GO" id="GO:0005829">
    <property type="term" value="C:cytosol"/>
    <property type="evidence" value="ECO:0007669"/>
    <property type="project" value="TreeGrafter"/>
</dbReference>